<comment type="caution">
    <text evidence="4">The sequence shown here is derived from an EMBL/GenBank/DDBJ whole genome shotgun (WGS) entry which is preliminary data.</text>
</comment>
<evidence type="ECO:0000256" key="1">
    <source>
        <dbReference type="ARBA" id="ARBA00022553"/>
    </source>
</evidence>
<dbReference type="GO" id="GO:0000160">
    <property type="term" value="P:phosphorelay signal transduction system"/>
    <property type="evidence" value="ECO:0007669"/>
    <property type="project" value="InterPro"/>
</dbReference>
<dbReference type="InterPro" id="IPR050595">
    <property type="entry name" value="Bact_response_regulator"/>
</dbReference>
<gene>
    <name evidence="4" type="ORF">HK415_03230</name>
</gene>
<dbReference type="SUPFAM" id="SSF52172">
    <property type="entry name" value="CheY-like"/>
    <property type="match status" value="1"/>
</dbReference>
<organism evidence="4 5">
    <name type="scientific">Ramlibacter montanisoli</name>
    <dbReference type="NCBI Taxonomy" id="2732512"/>
    <lineage>
        <taxon>Bacteria</taxon>
        <taxon>Pseudomonadati</taxon>
        <taxon>Pseudomonadota</taxon>
        <taxon>Betaproteobacteria</taxon>
        <taxon>Burkholderiales</taxon>
        <taxon>Comamonadaceae</taxon>
        <taxon>Ramlibacter</taxon>
    </lineage>
</organism>
<evidence type="ECO:0000313" key="4">
    <source>
        <dbReference type="EMBL" id="NNU42382.1"/>
    </source>
</evidence>
<dbReference type="AlphaFoldDB" id="A0A849K1J8"/>
<reference evidence="4 5" key="2">
    <citation type="submission" date="2020-06" db="EMBL/GenBank/DDBJ databases">
        <title>Ramlibacter rhizophilus sp. nov., isolated from rhizosphere soil of national flower Mugunghwa from South Korea.</title>
        <authorList>
            <person name="Zheng-Fei Y."/>
            <person name="Huan T."/>
        </authorList>
    </citation>
    <scope>NUCLEOTIDE SEQUENCE [LARGE SCALE GENOMIC DNA]</scope>
    <source>
        <strain evidence="4 5">B156</strain>
    </source>
</reference>
<dbReference type="PANTHER" id="PTHR44591:SF3">
    <property type="entry name" value="RESPONSE REGULATORY DOMAIN-CONTAINING PROTEIN"/>
    <property type="match status" value="1"/>
</dbReference>
<dbReference type="Proteomes" id="UP000552954">
    <property type="component" value="Unassembled WGS sequence"/>
</dbReference>
<evidence type="ECO:0000256" key="2">
    <source>
        <dbReference type="PROSITE-ProRule" id="PRU00169"/>
    </source>
</evidence>
<dbReference type="PROSITE" id="PS50110">
    <property type="entry name" value="RESPONSE_REGULATORY"/>
    <property type="match status" value="1"/>
</dbReference>
<sequence>MSTRRILLVEDDEGLRQIASLSLSKIGRHEVLAVDSGAAALSQAEAFAPELLVLDVNMPDMDGPETLQALRKLPSLAAVPAIFLTARTLAREVAMLRGLGAVDVIAKPFEPRGLCARVAQVFAPAPAPTAPVADGRPSVLVARTTRASAT</sequence>
<dbReference type="InterPro" id="IPR001789">
    <property type="entry name" value="Sig_transdc_resp-reg_receiver"/>
</dbReference>
<dbReference type="InterPro" id="IPR011006">
    <property type="entry name" value="CheY-like_superfamily"/>
</dbReference>
<keyword evidence="1 2" id="KW-0597">Phosphoprotein</keyword>
<evidence type="ECO:0000313" key="5">
    <source>
        <dbReference type="Proteomes" id="UP000552954"/>
    </source>
</evidence>
<evidence type="ECO:0000259" key="3">
    <source>
        <dbReference type="PROSITE" id="PS50110"/>
    </source>
</evidence>
<dbReference type="Gene3D" id="3.40.50.2300">
    <property type="match status" value="1"/>
</dbReference>
<protein>
    <submittedName>
        <fullName evidence="4">Response regulator</fullName>
    </submittedName>
</protein>
<name>A0A849K1J8_9BURK</name>
<dbReference type="EMBL" id="JABFCS010000001">
    <property type="protein sequence ID" value="NNU42382.1"/>
    <property type="molecule type" value="Genomic_DNA"/>
</dbReference>
<dbReference type="SMART" id="SM00448">
    <property type="entry name" value="REC"/>
    <property type="match status" value="1"/>
</dbReference>
<dbReference type="RefSeq" id="WP_171556749.1">
    <property type="nucleotide sequence ID" value="NZ_JABFCS010000001.1"/>
</dbReference>
<dbReference type="Pfam" id="PF00072">
    <property type="entry name" value="Response_reg"/>
    <property type="match status" value="1"/>
</dbReference>
<feature type="domain" description="Response regulatory" evidence="3">
    <location>
        <begin position="5"/>
        <end position="122"/>
    </location>
</feature>
<reference evidence="4 5" key="1">
    <citation type="submission" date="2020-05" db="EMBL/GenBank/DDBJ databases">
        <authorList>
            <person name="Khan S.A."/>
            <person name="Jeon C.O."/>
            <person name="Chun B.H."/>
        </authorList>
    </citation>
    <scope>NUCLEOTIDE SEQUENCE [LARGE SCALE GENOMIC DNA]</scope>
    <source>
        <strain evidence="4 5">B156</strain>
    </source>
</reference>
<keyword evidence="5" id="KW-1185">Reference proteome</keyword>
<proteinExistence type="predicted"/>
<dbReference type="PANTHER" id="PTHR44591">
    <property type="entry name" value="STRESS RESPONSE REGULATOR PROTEIN 1"/>
    <property type="match status" value="1"/>
</dbReference>
<feature type="modified residue" description="4-aspartylphosphate" evidence="2">
    <location>
        <position position="55"/>
    </location>
</feature>
<accession>A0A849K1J8</accession>